<feature type="non-terminal residue" evidence="1">
    <location>
        <position position="174"/>
    </location>
</feature>
<dbReference type="Proteomes" id="UP000051574">
    <property type="component" value="Unassembled WGS sequence"/>
</dbReference>
<gene>
    <name evidence="1" type="ORF">AMK59_998</name>
</gene>
<organism evidence="1 2">
    <name type="scientific">Oryctes borbonicus</name>
    <dbReference type="NCBI Taxonomy" id="1629725"/>
    <lineage>
        <taxon>Eukaryota</taxon>
        <taxon>Metazoa</taxon>
        <taxon>Ecdysozoa</taxon>
        <taxon>Arthropoda</taxon>
        <taxon>Hexapoda</taxon>
        <taxon>Insecta</taxon>
        <taxon>Pterygota</taxon>
        <taxon>Neoptera</taxon>
        <taxon>Endopterygota</taxon>
        <taxon>Coleoptera</taxon>
        <taxon>Polyphaga</taxon>
        <taxon>Scarabaeiformia</taxon>
        <taxon>Scarabaeidae</taxon>
        <taxon>Dynastinae</taxon>
        <taxon>Oryctes</taxon>
    </lineage>
</organism>
<dbReference type="CDD" id="cd04301">
    <property type="entry name" value="NAT_SF"/>
    <property type="match status" value="1"/>
</dbReference>
<evidence type="ECO:0000313" key="2">
    <source>
        <dbReference type="Proteomes" id="UP000051574"/>
    </source>
</evidence>
<accession>A0A0T6BAQ1</accession>
<proteinExistence type="predicted"/>
<protein>
    <recommendedName>
        <fullName evidence="3">Acetyltransferase</fullName>
    </recommendedName>
</protein>
<dbReference type="Gene3D" id="3.40.630.30">
    <property type="match status" value="1"/>
</dbReference>
<keyword evidence="2" id="KW-1185">Reference proteome</keyword>
<comment type="caution">
    <text evidence="1">The sequence shown here is derived from an EMBL/GenBank/DDBJ whole genome shotgun (WGS) entry which is preliminary data.</text>
</comment>
<name>A0A0T6BAQ1_9SCAR</name>
<dbReference type="AlphaFoldDB" id="A0A0T6BAQ1"/>
<evidence type="ECO:0000313" key="1">
    <source>
        <dbReference type="EMBL" id="KRT84426.1"/>
    </source>
</evidence>
<dbReference type="EMBL" id="LJIG01002514">
    <property type="protein sequence ID" value="KRT84426.1"/>
    <property type="molecule type" value="Genomic_DNA"/>
</dbReference>
<sequence>MSKWTRPKSVPIPTVWSRFEGKIVTNGKRKSYWIQDITDEYKDQIVNYMVEMFLMDEPMSFYSGSYKDTELSGKFRQLWVNAVNQNMGLLCLTMDENGKPTMAGVNCTAICTINDKNHESIGCDKILPLFTWLKGQDDAFSKFNIAEYLDGMGLFVLREYRGEGIGAELLKARY</sequence>
<reference evidence="1 2" key="1">
    <citation type="submission" date="2015-09" db="EMBL/GenBank/DDBJ databases">
        <title>Draft genome of the scarab beetle Oryctes borbonicus.</title>
        <authorList>
            <person name="Meyer J.M."/>
            <person name="Markov G.V."/>
            <person name="Baskaran P."/>
            <person name="Herrmann M."/>
            <person name="Sommer R.J."/>
            <person name="Roedelsperger C."/>
        </authorList>
    </citation>
    <scope>NUCLEOTIDE SEQUENCE [LARGE SCALE GENOMIC DNA]</scope>
    <source>
        <strain evidence="1">OB123</strain>
        <tissue evidence="1">Whole animal</tissue>
    </source>
</reference>
<evidence type="ECO:0008006" key="3">
    <source>
        <dbReference type="Google" id="ProtNLM"/>
    </source>
</evidence>
<dbReference type="OrthoDB" id="8184310at2759"/>